<evidence type="ECO:0000313" key="3">
    <source>
        <dbReference type="EMBL" id="MEA5478109.1"/>
    </source>
</evidence>
<evidence type="ECO:0000313" key="4">
    <source>
        <dbReference type="Proteomes" id="UP001301388"/>
    </source>
</evidence>
<dbReference type="InterPro" id="IPR002477">
    <property type="entry name" value="Peptidoglycan-bd-like"/>
</dbReference>
<feature type="domain" description="Peptidoglycan binding-like" evidence="2">
    <location>
        <begin position="151"/>
        <end position="205"/>
    </location>
</feature>
<feature type="domain" description="Peptidoglycan binding-like" evidence="2">
    <location>
        <begin position="223"/>
        <end position="277"/>
    </location>
</feature>
<proteinExistence type="predicted"/>
<evidence type="ECO:0000259" key="2">
    <source>
        <dbReference type="Pfam" id="PF01471"/>
    </source>
</evidence>
<keyword evidence="1" id="KW-1133">Transmembrane helix</keyword>
<gene>
    <name evidence="3" type="ORF">VB774_10800</name>
</gene>
<dbReference type="Pfam" id="PF01471">
    <property type="entry name" value="PG_binding_1"/>
    <property type="match status" value="4"/>
</dbReference>
<evidence type="ECO:0000256" key="1">
    <source>
        <dbReference type="SAM" id="Phobius"/>
    </source>
</evidence>
<feature type="transmembrane region" description="Helical" evidence="1">
    <location>
        <begin position="44"/>
        <end position="66"/>
    </location>
</feature>
<dbReference type="InterPro" id="IPR036366">
    <property type="entry name" value="PGBDSf"/>
</dbReference>
<accession>A0ABU5TIL8</accession>
<feature type="domain" description="Peptidoglycan binding-like" evidence="2">
    <location>
        <begin position="68"/>
        <end position="122"/>
    </location>
</feature>
<comment type="caution">
    <text evidence="3">The sequence shown here is derived from an EMBL/GenBank/DDBJ whole genome shotgun (WGS) entry which is preliminary data.</text>
</comment>
<dbReference type="Proteomes" id="UP001301388">
    <property type="component" value="Unassembled WGS sequence"/>
</dbReference>
<feature type="domain" description="Peptidoglycan binding-like" evidence="2">
    <location>
        <begin position="301"/>
        <end position="356"/>
    </location>
</feature>
<keyword evidence="1" id="KW-0812">Transmembrane</keyword>
<dbReference type="RefSeq" id="WP_323261673.1">
    <property type="nucleotide sequence ID" value="NZ_JAYGIE010000061.1"/>
</dbReference>
<protein>
    <submittedName>
        <fullName evidence="3">Peptidoglycan-binding protein</fullName>
    </submittedName>
</protein>
<dbReference type="SUPFAM" id="SSF47090">
    <property type="entry name" value="PGBD-like"/>
    <property type="match status" value="4"/>
</dbReference>
<dbReference type="EMBL" id="JAYGIE010000061">
    <property type="protein sequence ID" value="MEA5478109.1"/>
    <property type="molecule type" value="Genomic_DNA"/>
</dbReference>
<name>A0ABU5TIL8_9CYAN</name>
<dbReference type="Gene3D" id="1.10.101.10">
    <property type="entry name" value="PGBD-like superfamily/PGBD"/>
    <property type="match status" value="4"/>
</dbReference>
<dbReference type="InterPro" id="IPR036365">
    <property type="entry name" value="PGBD-like_sf"/>
</dbReference>
<organism evidence="3 4">
    <name type="scientific">Pseudanabaena galeata UHCC 0370</name>
    <dbReference type="NCBI Taxonomy" id="3110310"/>
    <lineage>
        <taxon>Bacteria</taxon>
        <taxon>Bacillati</taxon>
        <taxon>Cyanobacteriota</taxon>
        <taxon>Cyanophyceae</taxon>
        <taxon>Pseudanabaenales</taxon>
        <taxon>Pseudanabaenaceae</taxon>
        <taxon>Pseudanabaena</taxon>
    </lineage>
</organism>
<keyword evidence="1" id="KW-0472">Membrane</keyword>
<reference evidence="3 4" key="1">
    <citation type="submission" date="2023-12" db="EMBL/GenBank/DDBJ databases">
        <title>Baltic Sea Cyanobacteria.</title>
        <authorList>
            <person name="Delbaje E."/>
            <person name="Fewer D.P."/>
            <person name="Shishido T.K."/>
        </authorList>
    </citation>
    <scope>NUCLEOTIDE SEQUENCE [LARGE SCALE GENOMIC DNA]</scope>
    <source>
        <strain evidence="3 4">UHCC 0370</strain>
    </source>
</reference>
<keyword evidence="4" id="KW-1185">Reference proteome</keyword>
<sequence>MELVAYLHSEMLSERLQQGESLDQNLDCQLLNSIAKSSHHTKSVLCVGLAAGAIAFNAMPIAAFAYSPEIVSIQQLLARRGFNPGAIDGVKGAATTEAIIAAQTFYKLNADGVIGAQTIAALEADSYEANVSLEAKPVKVTPIVNSDNKTDSIKNLQQLLSDRGFYGGAIDGINGPMTQEAIILAQKTYGLVADGVAGSLTMAALESGSNYVPKSNVASTKTDSIKNLQQLLSDRGFYGGAIDGINGPMTQEAIILAQKNYGLVADGVAGSLTMAALESGNTVAISYKEATSQENTSKVTDNSIKKGQTILSQLGLYDGAIDGIQGSKTTAAIKQAQALYGLPVDGVLTSETLAALQS</sequence>